<feature type="region of interest" description="Disordered" evidence="1">
    <location>
        <begin position="200"/>
        <end position="219"/>
    </location>
</feature>
<dbReference type="AlphaFoldDB" id="A0AAJ1U159"/>
<accession>A0AAJ1U159</accession>
<feature type="domain" description="Uracil-DNA glycosylase-like" evidence="2">
    <location>
        <begin position="81"/>
        <end position="184"/>
    </location>
</feature>
<name>A0AAJ1U159_9HYPH</name>
<sequence length="219" mass="23644">MTERLLDSSSAIAERIAALGSAHITRLEAYAETLRASHGEVPHFDPFDGGVDARLLFLLATPGPSLAPIRFTSRDNPTGTARTLRRLFAAAGIPRRESVLWNAVPWILLRRGRTLGVPSAHDRAAARAVLPDLLELLPRLEAVVLLGAEASTLADRVQERVPIVFMAPHPSPANLAADQTAFARLERAFMEVSAVSRRSAQPTGAPDIKQRALRSGAIE</sequence>
<evidence type="ECO:0000313" key="4">
    <source>
        <dbReference type="Proteomes" id="UP001223420"/>
    </source>
</evidence>
<dbReference type="Proteomes" id="UP001223420">
    <property type="component" value="Unassembled WGS sequence"/>
</dbReference>
<dbReference type="Gene3D" id="3.40.470.10">
    <property type="entry name" value="Uracil-DNA glycosylase-like domain"/>
    <property type="match status" value="1"/>
</dbReference>
<dbReference type="InterPro" id="IPR005122">
    <property type="entry name" value="Uracil-DNA_glycosylase-like"/>
</dbReference>
<dbReference type="CDD" id="cd10035">
    <property type="entry name" value="UDG_like"/>
    <property type="match status" value="1"/>
</dbReference>
<evidence type="ECO:0000259" key="2">
    <source>
        <dbReference type="Pfam" id="PF03167"/>
    </source>
</evidence>
<reference evidence="3" key="1">
    <citation type="submission" date="2023-07" db="EMBL/GenBank/DDBJ databases">
        <title>Genomic Encyclopedia of Type Strains, Phase IV (KMG-IV): sequencing the most valuable type-strain genomes for metagenomic binning, comparative biology and taxonomic classification.</title>
        <authorList>
            <person name="Goeker M."/>
        </authorList>
    </citation>
    <scope>NUCLEOTIDE SEQUENCE</scope>
    <source>
        <strain evidence="3">DSM 19569</strain>
    </source>
</reference>
<dbReference type="Pfam" id="PF03167">
    <property type="entry name" value="UDG"/>
    <property type="match status" value="1"/>
</dbReference>
<evidence type="ECO:0000313" key="3">
    <source>
        <dbReference type="EMBL" id="MDQ0547388.1"/>
    </source>
</evidence>
<dbReference type="InterPro" id="IPR036895">
    <property type="entry name" value="Uracil-DNA_glycosylase-like_sf"/>
</dbReference>
<organism evidence="3 4">
    <name type="scientific">Methylobacterium brachiatum</name>
    <dbReference type="NCBI Taxonomy" id="269660"/>
    <lineage>
        <taxon>Bacteria</taxon>
        <taxon>Pseudomonadati</taxon>
        <taxon>Pseudomonadota</taxon>
        <taxon>Alphaproteobacteria</taxon>
        <taxon>Hyphomicrobiales</taxon>
        <taxon>Methylobacteriaceae</taxon>
        <taxon>Methylobacterium</taxon>
    </lineage>
</organism>
<dbReference type="RefSeq" id="WP_081497059.1">
    <property type="nucleotide sequence ID" value="NZ_JAJALK010000027.1"/>
</dbReference>
<gene>
    <name evidence="3" type="ORF">QO001_006347</name>
</gene>
<evidence type="ECO:0000256" key="1">
    <source>
        <dbReference type="SAM" id="MobiDB-lite"/>
    </source>
</evidence>
<comment type="caution">
    <text evidence="3">The sequence shown here is derived from an EMBL/GenBank/DDBJ whole genome shotgun (WGS) entry which is preliminary data.</text>
</comment>
<dbReference type="EMBL" id="JAUSWL010000025">
    <property type="protein sequence ID" value="MDQ0547388.1"/>
    <property type="molecule type" value="Genomic_DNA"/>
</dbReference>
<protein>
    <submittedName>
        <fullName evidence="3">Uracil-DNA glycosylase</fullName>
    </submittedName>
</protein>
<proteinExistence type="predicted"/>
<dbReference type="SUPFAM" id="SSF52141">
    <property type="entry name" value="Uracil-DNA glycosylase-like"/>
    <property type="match status" value="1"/>
</dbReference>